<sequence>THNSSLILLCESALQYSVKPLLYDNRGPIKLLHPQNMVLVNTGLKTPVIFFKDEVTARVPITKQARFNFVGIEDSEEVEELREPRIIWPEPRKPRRPEPRKPRRPEPRKPRRPEPREPKIILPETLNKRTVWIEPTKIWRNRERVKG</sequence>
<keyword evidence="2" id="KW-0687">Ribonucleoprotein</keyword>
<keyword evidence="2" id="KW-0496">Mitochondrion</keyword>
<dbReference type="AlphaFoldDB" id="A0A193DTD6"/>
<evidence type="ECO:0000256" key="1">
    <source>
        <dbReference type="SAM" id="MobiDB-lite"/>
    </source>
</evidence>
<feature type="non-terminal residue" evidence="2">
    <location>
        <position position="1"/>
    </location>
</feature>
<organism evidence="2">
    <name type="scientific">Angiopteris madagascariensis</name>
    <dbReference type="NCBI Taxonomy" id="301479"/>
    <lineage>
        <taxon>Eukaryota</taxon>
        <taxon>Viridiplantae</taxon>
        <taxon>Streptophyta</taxon>
        <taxon>Embryophyta</taxon>
        <taxon>Tracheophyta</taxon>
        <taxon>Polypodiopsida</taxon>
        <taxon>Marattiidae</taxon>
        <taxon>Marattiales</taxon>
        <taxon>Marattiaceae</taxon>
        <taxon>Angiopteris</taxon>
    </lineage>
</organism>
<gene>
    <name evidence="2" type="primary">rps1</name>
</gene>
<evidence type="ECO:0000313" key="2">
    <source>
        <dbReference type="EMBL" id="ANN45590.1"/>
    </source>
</evidence>
<keyword evidence="2" id="KW-0689">Ribosomal protein</keyword>
<protein>
    <submittedName>
        <fullName evidence="2">Ribosomal protein s1</fullName>
    </submittedName>
</protein>
<feature type="region of interest" description="Disordered" evidence="1">
    <location>
        <begin position="75"/>
        <end position="122"/>
    </location>
</feature>
<reference evidence="2" key="1">
    <citation type="journal article" date="2016" name="RNA">
        <title>Monilophyte mitochondrial rps1 genes carry a unique group II intron that likely originated from an ancient paralogue in rpl2.</title>
        <authorList>
            <person name="Knie N."/>
            <person name="Grewe F."/>
            <person name="Knoop V."/>
        </authorList>
    </citation>
    <scope>NUCLEOTIDE SEQUENCE</scope>
</reference>
<dbReference type="EMBL" id="KU352833">
    <property type="protein sequence ID" value="ANN45590.1"/>
    <property type="molecule type" value="Genomic_DNA"/>
</dbReference>
<feature type="non-terminal residue" evidence="2">
    <location>
        <position position="147"/>
    </location>
</feature>
<proteinExistence type="predicted"/>
<name>A0A193DTD6_9MONI</name>
<geneLocation type="mitochondrion" evidence="2"/>
<accession>A0A193DTD6</accession>
<dbReference type="GO" id="GO:0005840">
    <property type="term" value="C:ribosome"/>
    <property type="evidence" value="ECO:0007669"/>
    <property type="project" value="UniProtKB-KW"/>
</dbReference>
<feature type="compositionally biased region" description="Basic and acidic residues" evidence="1">
    <location>
        <begin position="81"/>
        <end position="119"/>
    </location>
</feature>